<sequence>MDDQAPRVLGDLLARERRSDAPALLAPALDRAYDYHRLLTNAWKTGNFLRHLGVREGTVVAVVADPVPEAVLSVHGAALLGATVRVLPPGERAPEARALVAPADRLAASDPDAATQCVVYGAPPDDPSVSYFERDVWSENPTEPPDVVAPETPLLTDGDEEYTHRQVLAAARSVVEEWSLDATSRVAVRASLSDPGTVVVGLVAPLLAGAATLFPDDEARGTLAVATDDAPEAMCCSPEDVLDGSA</sequence>
<gene>
    <name evidence="2" type="ORF">ACFQHK_08085</name>
</gene>
<dbReference type="InterPro" id="IPR042099">
    <property type="entry name" value="ANL_N_sf"/>
</dbReference>
<protein>
    <submittedName>
        <fullName evidence="2">AMP-binding protein</fullName>
    </submittedName>
</protein>
<organism evidence="2 3">
    <name type="scientific">Halomarina ordinaria</name>
    <dbReference type="NCBI Taxonomy" id="3033939"/>
    <lineage>
        <taxon>Archaea</taxon>
        <taxon>Methanobacteriati</taxon>
        <taxon>Methanobacteriota</taxon>
        <taxon>Stenosarchaea group</taxon>
        <taxon>Halobacteria</taxon>
        <taxon>Halobacteriales</taxon>
        <taxon>Natronomonadaceae</taxon>
        <taxon>Halomarina</taxon>
    </lineage>
</organism>
<dbReference type="InterPro" id="IPR000873">
    <property type="entry name" value="AMP-dep_synth/lig_dom"/>
</dbReference>
<evidence type="ECO:0000313" key="2">
    <source>
        <dbReference type="EMBL" id="MFC6836467.1"/>
    </source>
</evidence>
<dbReference type="Pfam" id="PF00501">
    <property type="entry name" value="AMP-binding"/>
    <property type="match status" value="1"/>
</dbReference>
<dbReference type="EMBL" id="JBHSXM010000001">
    <property type="protein sequence ID" value="MFC6836467.1"/>
    <property type="molecule type" value="Genomic_DNA"/>
</dbReference>
<accession>A0ABD5U7J1</accession>
<dbReference type="Proteomes" id="UP001596406">
    <property type="component" value="Unassembled WGS sequence"/>
</dbReference>
<dbReference type="SUPFAM" id="SSF56801">
    <property type="entry name" value="Acetyl-CoA synthetase-like"/>
    <property type="match status" value="1"/>
</dbReference>
<evidence type="ECO:0000313" key="3">
    <source>
        <dbReference type="Proteomes" id="UP001596406"/>
    </source>
</evidence>
<dbReference type="AlphaFoldDB" id="A0ABD5U7J1"/>
<name>A0ABD5U7J1_9EURY</name>
<comment type="caution">
    <text evidence="2">The sequence shown here is derived from an EMBL/GenBank/DDBJ whole genome shotgun (WGS) entry which is preliminary data.</text>
</comment>
<dbReference type="Gene3D" id="3.40.50.12780">
    <property type="entry name" value="N-terminal domain of ligase-like"/>
    <property type="match status" value="1"/>
</dbReference>
<reference evidence="2 3" key="1">
    <citation type="journal article" date="2019" name="Int. J. Syst. Evol. Microbiol.">
        <title>The Global Catalogue of Microorganisms (GCM) 10K type strain sequencing project: providing services to taxonomists for standard genome sequencing and annotation.</title>
        <authorList>
            <consortium name="The Broad Institute Genomics Platform"/>
            <consortium name="The Broad Institute Genome Sequencing Center for Infectious Disease"/>
            <person name="Wu L."/>
            <person name="Ma J."/>
        </authorList>
    </citation>
    <scope>NUCLEOTIDE SEQUENCE [LARGE SCALE GENOMIC DNA]</scope>
    <source>
        <strain evidence="2 3">PSRA2</strain>
    </source>
</reference>
<dbReference type="RefSeq" id="WP_304448150.1">
    <property type="nucleotide sequence ID" value="NZ_JARRAH010000001.1"/>
</dbReference>
<feature type="domain" description="AMP-dependent synthetase/ligase" evidence="1">
    <location>
        <begin position="16"/>
        <end position="100"/>
    </location>
</feature>
<proteinExistence type="predicted"/>
<keyword evidence="3" id="KW-1185">Reference proteome</keyword>
<evidence type="ECO:0000259" key="1">
    <source>
        <dbReference type="Pfam" id="PF00501"/>
    </source>
</evidence>